<dbReference type="InParanoid" id="G0ED25"/>
<dbReference type="Proteomes" id="UP000001037">
    <property type="component" value="Chromosome"/>
</dbReference>
<name>G0ED25_PYRF1</name>
<protein>
    <recommendedName>
        <fullName evidence="3">ASCH domain-containing protein</fullName>
    </recommendedName>
</protein>
<dbReference type="HOGENOM" id="CLU_135561_2_0_2"/>
<accession>G0ED25</accession>
<dbReference type="AlphaFoldDB" id="G0ED25"/>
<organism evidence="1 2">
    <name type="scientific">Pyrolobus fumarii (strain DSM 11204 / 1A)</name>
    <dbReference type="NCBI Taxonomy" id="694429"/>
    <lineage>
        <taxon>Archaea</taxon>
        <taxon>Thermoproteota</taxon>
        <taxon>Thermoprotei</taxon>
        <taxon>Desulfurococcales</taxon>
        <taxon>Pyrodictiaceae</taxon>
        <taxon>Pyrolobus</taxon>
    </lineage>
</organism>
<dbReference type="RefSeq" id="WP_014026261.1">
    <property type="nucleotide sequence ID" value="NC_015931.1"/>
</dbReference>
<dbReference type="EMBL" id="CP002838">
    <property type="protein sequence ID" value="AEM38584.1"/>
    <property type="molecule type" value="Genomic_DNA"/>
</dbReference>
<dbReference type="GeneID" id="11139183"/>
<evidence type="ECO:0000313" key="2">
    <source>
        <dbReference type="Proteomes" id="UP000001037"/>
    </source>
</evidence>
<dbReference type="InterPro" id="IPR015947">
    <property type="entry name" value="PUA-like_sf"/>
</dbReference>
<keyword evidence="2" id="KW-1185">Reference proteome</keyword>
<reference evidence="1 2" key="1">
    <citation type="journal article" date="2011" name="Stand. Genomic Sci.">
        <title>Complete genome sequence of the hyperthermophilic chemolithoautotroph Pyrolobus fumarii type strain (1A).</title>
        <authorList>
            <person name="Anderson I."/>
            <person name="Goker M."/>
            <person name="Nolan M."/>
            <person name="Lucas S."/>
            <person name="Hammon N."/>
            <person name="Deshpande S."/>
            <person name="Cheng J.F."/>
            <person name="Tapia R."/>
            <person name="Han C."/>
            <person name="Goodwin L."/>
            <person name="Pitluck S."/>
            <person name="Huntemann M."/>
            <person name="Liolios K."/>
            <person name="Ivanova N."/>
            <person name="Pagani I."/>
            <person name="Mavromatis K."/>
            <person name="Ovchinikova G."/>
            <person name="Pati A."/>
            <person name="Chen A."/>
            <person name="Palaniappan K."/>
            <person name="Land M."/>
            <person name="Hauser L."/>
            <person name="Brambilla E.M."/>
            <person name="Huber H."/>
            <person name="Yasawong M."/>
            <person name="Rohde M."/>
            <person name="Spring S."/>
            <person name="Abt B."/>
            <person name="Sikorski J."/>
            <person name="Wirth R."/>
            <person name="Detter J.C."/>
            <person name="Woyke T."/>
            <person name="Bristow J."/>
            <person name="Eisen J.A."/>
            <person name="Markowitz V."/>
            <person name="Hugenholtz P."/>
            <person name="Kyrpides N.C."/>
            <person name="Klenk H.P."/>
            <person name="Lapidus A."/>
        </authorList>
    </citation>
    <scope>NUCLEOTIDE SEQUENCE [LARGE SCALE GENOMIC DNA]</scope>
    <source>
        <strain evidence="2">DSM 11204 / 1A</strain>
    </source>
</reference>
<evidence type="ECO:0000313" key="1">
    <source>
        <dbReference type="EMBL" id="AEM38584.1"/>
    </source>
</evidence>
<dbReference type="Gene3D" id="2.30.130.30">
    <property type="entry name" value="Hypothetical protein"/>
    <property type="match status" value="1"/>
</dbReference>
<dbReference type="eggNOG" id="arCOG01734">
    <property type="taxonomic scope" value="Archaea"/>
</dbReference>
<dbReference type="STRING" id="694429.Pyrfu_0715"/>
<proteinExistence type="predicted"/>
<dbReference type="KEGG" id="pfm:Pyrfu_0715"/>
<sequence>MARRRSVQQVEPQTFLMSIRPQFAFQILRGEKKFELRRWIGVPVAPGSVVVIYASGSVKALVGEFLVGRVYHGAPEEVWKQVMMHPSPGVDRDDWPYIRGAKKAMALEVEKVIVYPRQVTLQELRRIIPGWQPPISYKVLREGDPLYELIVKRLRRLAGYDEELGVMEKL</sequence>
<gene>
    <name evidence="1" type="ordered locus">Pyrfu_0715</name>
</gene>
<evidence type="ECO:0008006" key="3">
    <source>
        <dbReference type="Google" id="ProtNLM"/>
    </source>
</evidence>
<dbReference type="SUPFAM" id="SSF88697">
    <property type="entry name" value="PUA domain-like"/>
    <property type="match status" value="1"/>
</dbReference>